<dbReference type="EMBL" id="FRBT01000001">
    <property type="protein sequence ID" value="SHL45243.1"/>
    <property type="molecule type" value="Genomic_DNA"/>
</dbReference>
<dbReference type="AlphaFoldDB" id="A0A1M7AR84"/>
<keyword evidence="2" id="KW-1185">Reference proteome</keyword>
<dbReference type="Proteomes" id="UP000184028">
    <property type="component" value="Unassembled WGS sequence"/>
</dbReference>
<evidence type="ECO:0000313" key="2">
    <source>
        <dbReference type="Proteomes" id="UP000184028"/>
    </source>
</evidence>
<gene>
    <name evidence="1" type="ORF">SAMN05444484_1011534</name>
</gene>
<name>A0A1M7AR84_9FLAO</name>
<proteinExistence type="predicted"/>
<dbReference type="RefSeq" id="WP_068840730.1">
    <property type="nucleotide sequence ID" value="NZ_FRBT01000001.1"/>
</dbReference>
<reference evidence="2" key="1">
    <citation type="submission" date="2016-11" db="EMBL/GenBank/DDBJ databases">
        <authorList>
            <person name="Varghese N."/>
            <person name="Submissions S."/>
        </authorList>
    </citation>
    <scope>NUCLEOTIDE SEQUENCE [LARGE SCALE GENOMIC DNA]</scope>
    <source>
        <strain evidence="2">DSM 24724</strain>
    </source>
</reference>
<dbReference type="STRING" id="946677.SAMN05444484_1011534"/>
<evidence type="ECO:0000313" key="1">
    <source>
        <dbReference type="EMBL" id="SHL45243.1"/>
    </source>
</evidence>
<organism evidence="1 2">
    <name type="scientific">Flavobacterium chilense</name>
    <dbReference type="NCBI Taxonomy" id="946677"/>
    <lineage>
        <taxon>Bacteria</taxon>
        <taxon>Pseudomonadati</taxon>
        <taxon>Bacteroidota</taxon>
        <taxon>Flavobacteriia</taxon>
        <taxon>Flavobacteriales</taxon>
        <taxon>Flavobacteriaceae</taxon>
        <taxon>Flavobacterium</taxon>
    </lineage>
</organism>
<dbReference type="OrthoDB" id="1490134at2"/>
<protein>
    <submittedName>
        <fullName evidence="1">Uncharacterized protein</fullName>
    </submittedName>
</protein>
<sequence length="452" mass="52647">MGLFSIDFEKLYEDLSSRDEQILGMFCIQYPIYCIHSSILDSTKDPLDSLDKVIIDFFIAKPDYSIQQVGALLGSSKSLVEFRINKLIYDGHLMAKNNGYFLSEEGIDVFINKILIRQHKKSYDFYVDGITLKPLPKVFYTFYNSKYVNESDSYSYTNSFGSTKTIKTFGPDIVHTPLSKSLIIEEIKNIDFHNREDMKIPLGLIDIEDLSFSKLSFNCIVNITKKDGLLKKELLDGYPFYLLSDNNSYYEAARKNIISFENNIKDKVRDLQFKIIIPRQREGNNVNSKPILISNWQEIDRYKNSENKCFSFSTEDLLKVIEGVFNIKNASLENIVNDDSEISIDINSEMLLNSPNRRKLISNIIRKRDYEFGKSDNNVFILYIYYKTTDVFVNKVVKLKNVLDNYKTHQMDMVAFKNKHPEYKYDLKKCLVAAGEYDLLEKLDIKQFMIEI</sequence>
<accession>A0A1M7AR84</accession>